<evidence type="ECO:0000313" key="1">
    <source>
        <dbReference type="EMBL" id="SEL88151.1"/>
    </source>
</evidence>
<keyword evidence="2" id="KW-1185">Reference proteome</keyword>
<sequence>MLNPQDVLVYDPVTTFFNNLALALGSADAVIMT</sequence>
<organism evidence="1 2">
    <name type="scientific">Rhodococcus maanshanensis</name>
    <dbReference type="NCBI Taxonomy" id="183556"/>
    <lineage>
        <taxon>Bacteria</taxon>
        <taxon>Bacillati</taxon>
        <taxon>Actinomycetota</taxon>
        <taxon>Actinomycetes</taxon>
        <taxon>Mycobacteriales</taxon>
        <taxon>Nocardiaceae</taxon>
        <taxon>Rhodococcus</taxon>
    </lineage>
</organism>
<dbReference type="Proteomes" id="UP000198677">
    <property type="component" value="Unassembled WGS sequence"/>
</dbReference>
<gene>
    <name evidence="1" type="ORF">SAMN05444583_116100</name>
</gene>
<protein>
    <submittedName>
        <fullName evidence="1">Uncharacterized protein</fullName>
    </submittedName>
</protein>
<dbReference type="EMBL" id="FOAW01000016">
    <property type="protein sequence ID" value="SEL88151.1"/>
    <property type="molecule type" value="Genomic_DNA"/>
</dbReference>
<dbReference type="AlphaFoldDB" id="A0A1H7TTT8"/>
<proteinExistence type="predicted"/>
<accession>A0A1H7TTT8</accession>
<evidence type="ECO:0000313" key="2">
    <source>
        <dbReference type="Proteomes" id="UP000198677"/>
    </source>
</evidence>
<name>A0A1H7TTT8_9NOCA</name>
<reference evidence="2" key="1">
    <citation type="submission" date="2016-10" db="EMBL/GenBank/DDBJ databases">
        <authorList>
            <person name="Varghese N."/>
            <person name="Submissions S."/>
        </authorList>
    </citation>
    <scope>NUCLEOTIDE SEQUENCE [LARGE SCALE GENOMIC DNA]</scope>
    <source>
        <strain evidence="2">DSM 44675</strain>
    </source>
</reference>